<dbReference type="FunFam" id="2.60.40.10:FF:000742">
    <property type="entry name" value="neural cell adhesion molecule L1-like protein isoform X2"/>
    <property type="match status" value="1"/>
</dbReference>
<protein>
    <recommendedName>
        <fullName evidence="21">Neural cell adhesion molecule L1-like protein</fullName>
    </recommendedName>
    <alternativeName>
        <fullName evidence="22">Close homolog of L1</fullName>
    </alternativeName>
</protein>
<dbReference type="FunFam" id="2.60.40.10:FF:000418">
    <property type="entry name" value="Neural cell adhesion molecule L1-like protein"/>
    <property type="match status" value="1"/>
</dbReference>
<feature type="transmembrane region" description="Helical" evidence="24">
    <location>
        <begin position="1071"/>
        <end position="1092"/>
    </location>
</feature>
<dbReference type="InterPro" id="IPR003598">
    <property type="entry name" value="Ig_sub2"/>
</dbReference>
<feature type="domain" description="Ig-like" evidence="26">
    <location>
        <begin position="525"/>
        <end position="603"/>
    </location>
</feature>
<evidence type="ECO:0000256" key="12">
    <source>
        <dbReference type="ARBA" id="ARBA00022782"/>
    </source>
</evidence>
<dbReference type="Pfam" id="PF13927">
    <property type="entry name" value="Ig_3"/>
    <property type="match status" value="2"/>
</dbReference>
<dbReference type="SMART" id="SM00060">
    <property type="entry name" value="FN3"/>
    <property type="match status" value="3"/>
</dbReference>
<feature type="signal peptide" evidence="25">
    <location>
        <begin position="1"/>
        <end position="24"/>
    </location>
</feature>
<dbReference type="CDD" id="cd04978">
    <property type="entry name" value="Ig4_L1-NrCAM_like"/>
    <property type="match status" value="1"/>
</dbReference>
<evidence type="ECO:0000256" key="13">
    <source>
        <dbReference type="ARBA" id="ARBA00022889"/>
    </source>
</evidence>
<dbReference type="GO" id="GO:0030424">
    <property type="term" value="C:axon"/>
    <property type="evidence" value="ECO:0007669"/>
    <property type="project" value="TreeGrafter"/>
</dbReference>
<dbReference type="InterPro" id="IPR036116">
    <property type="entry name" value="FN3_sf"/>
</dbReference>
<dbReference type="GO" id="GO:0098632">
    <property type="term" value="F:cell-cell adhesion mediator activity"/>
    <property type="evidence" value="ECO:0007669"/>
    <property type="project" value="TreeGrafter"/>
</dbReference>
<evidence type="ECO:0000256" key="23">
    <source>
        <dbReference type="SAM" id="MobiDB-lite"/>
    </source>
</evidence>
<feature type="domain" description="Fibronectin type-III" evidence="27">
    <location>
        <begin position="805"/>
        <end position="910"/>
    </location>
</feature>
<feature type="domain" description="Fibronectin type-III" evidence="27">
    <location>
        <begin position="710"/>
        <end position="803"/>
    </location>
</feature>
<feature type="region of interest" description="Disordered" evidence="23">
    <location>
        <begin position="689"/>
        <end position="712"/>
    </location>
</feature>
<keyword evidence="13" id="KW-0130">Cell adhesion</keyword>
<dbReference type="GO" id="GO:0005886">
    <property type="term" value="C:plasma membrane"/>
    <property type="evidence" value="ECO:0007669"/>
    <property type="project" value="UniProtKB-SubCell"/>
</dbReference>
<dbReference type="InterPro" id="IPR007110">
    <property type="entry name" value="Ig-like_dom"/>
</dbReference>
<feature type="region of interest" description="Disordered" evidence="23">
    <location>
        <begin position="1103"/>
        <end position="1152"/>
    </location>
</feature>
<dbReference type="FunFam" id="2.60.40.10:FF:000038">
    <property type="entry name" value="Neuronal cell adhesion molecule"/>
    <property type="match status" value="1"/>
</dbReference>
<evidence type="ECO:0000259" key="27">
    <source>
        <dbReference type="PROSITE" id="PS50853"/>
    </source>
</evidence>
<evidence type="ECO:0000256" key="10">
    <source>
        <dbReference type="ARBA" id="ARBA00022729"/>
    </source>
</evidence>
<evidence type="ECO:0000256" key="8">
    <source>
        <dbReference type="ARBA" id="ARBA00022553"/>
    </source>
</evidence>
<organism evidence="28">
    <name type="scientific">Equus asinus asinus</name>
    <dbReference type="NCBI Taxonomy" id="83772"/>
    <lineage>
        <taxon>Eukaryota</taxon>
        <taxon>Metazoa</taxon>
        <taxon>Chordata</taxon>
        <taxon>Craniata</taxon>
        <taxon>Vertebrata</taxon>
        <taxon>Euteleostomi</taxon>
        <taxon>Mammalia</taxon>
        <taxon>Eutheria</taxon>
        <taxon>Laurasiatheria</taxon>
        <taxon>Perissodactyla</taxon>
        <taxon>Equidae</taxon>
        <taxon>Equus</taxon>
    </lineage>
</organism>
<feature type="region of interest" description="Disordered" evidence="23">
    <location>
        <begin position="1175"/>
        <end position="1197"/>
    </location>
</feature>
<evidence type="ECO:0000256" key="21">
    <source>
        <dbReference type="ARBA" id="ARBA00072847"/>
    </source>
</evidence>
<dbReference type="InterPro" id="IPR013098">
    <property type="entry name" value="Ig_I-set"/>
</dbReference>
<feature type="domain" description="Fibronectin type-III" evidence="27">
    <location>
        <begin position="610"/>
        <end position="705"/>
    </location>
</feature>
<dbReference type="Pfam" id="PF13882">
    <property type="entry name" value="Bravo_FIGEY"/>
    <property type="match status" value="1"/>
</dbReference>
<feature type="domain" description="Ig-like" evidence="26">
    <location>
        <begin position="35"/>
        <end position="120"/>
    </location>
</feature>
<dbReference type="SMART" id="SM00408">
    <property type="entry name" value="IGc2"/>
    <property type="match status" value="5"/>
</dbReference>
<comment type="subunit">
    <text evidence="20">May interact with L1CAM. May interact with ITGB1/ITGA1 heterodimer and ITGB1/ITGA2 heterodimer as well as with ANK3.</text>
</comment>
<evidence type="ECO:0000256" key="3">
    <source>
        <dbReference type="ARBA" id="ARBA00008588"/>
    </source>
</evidence>
<dbReference type="GO" id="GO:0007420">
    <property type="term" value="P:brain development"/>
    <property type="evidence" value="ECO:0007669"/>
    <property type="project" value="TreeGrafter"/>
</dbReference>
<keyword evidence="18" id="KW-0325">Glycoprotein</keyword>
<dbReference type="FunFam" id="2.60.40.10:FF:000367">
    <property type="entry name" value="Neural cell adhesion molecule L1-like protein"/>
    <property type="match status" value="1"/>
</dbReference>
<dbReference type="GO" id="GO:0007411">
    <property type="term" value="P:axon guidance"/>
    <property type="evidence" value="ECO:0007669"/>
    <property type="project" value="TreeGrafter"/>
</dbReference>
<evidence type="ECO:0000256" key="20">
    <source>
        <dbReference type="ARBA" id="ARBA00062194"/>
    </source>
</evidence>
<dbReference type="Gene3D" id="2.60.40.10">
    <property type="entry name" value="Immunoglobulins"/>
    <property type="match status" value="10"/>
</dbReference>
<proteinExistence type="inferred from homology"/>
<accession>A0A8C4L132</accession>
<feature type="chain" id="PRO_5034832095" description="Neural cell adhesion molecule L1-like protein" evidence="25">
    <location>
        <begin position="25"/>
        <end position="1197"/>
    </location>
</feature>
<evidence type="ECO:0000256" key="9">
    <source>
        <dbReference type="ARBA" id="ARBA00022692"/>
    </source>
</evidence>
<keyword evidence="11" id="KW-0677">Repeat</keyword>
<feature type="domain" description="Ig-like" evidence="26">
    <location>
        <begin position="242"/>
        <end position="333"/>
    </location>
</feature>
<keyword evidence="4" id="KW-0217">Developmental protein</keyword>
<evidence type="ECO:0000256" key="25">
    <source>
        <dbReference type="SAM" id="SignalP"/>
    </source>
</evidence>
<evidence type="ECO:0000256" key="22">
    <source>
        <dbReference type="ARBA" id="ARBA00082292"/>
    </source>
</evidence>
<dbReference type="CDD" id="cd00096">
    <property type="entry name" value="Ig"/>
    <property type="match status" value="1"/>
</dbReference>
<dbReference type="FunFam" id="2.60.40.10:FF:000535">
    <property type="entry name" value="neural cell adhesion molecule L1-like protein isoform X1"/>
    <property type="match status" value="1"/>
</dbReference>
<gene>
    <name evidence="28" type="primary">CHL1</name>
</gene>
<dbReference type="PROSITE" id="PS50835">
    <property type="entry name" value="IG_LIKE"/>
    <property type="match status" value="6"/>
</dbReference>
<dbReference type="Pfam" id="PF00041">
    <property type="entry name" value="fn3"/>
    <property type="match status" value="3"/>
</dbReference>
<evidence type="ECO:0000256" key="6">
    <source>
        <dbReference type="ARBA" id="ARBA00022525"/>
    </source>
</evidence>
<feature type="domain" description="Ig-like" evidence="26">
    <location>
        <begin position="128"/>
        <end position="223"/>
    </location>
</feature>
<keyword evidence="9 24" id="KW-0812">Transmembrane</keyword>
<dbReference type="SUPFAM" id="SSF48726">
    <property type="entry name" value="Immunoglobulin"/>
    <property type="match status" value="6"/>
</dbReference>
<evidence type="ECO:0000256" key="19">
    <source>
        <dbReference type="ARBA" id="ARBA00023319"/>
    </source>
</evidence>
<dbReference type="InterPro" id="IPR013783">
    <property type="entry name" value="Ig-like_fold"/>
</dbReference>
<keyword evidence="7" id="KW-0272">Extracellular matrix</keyword>
<dbReference type="SMART" id="SM00409">
    <property type="entry name" value="IG"/>
    <property type="match status" value="6"/>
</dbReference>
<dbReference type="FunFam" id="2.60.40.10:FF:000063">
    <property type="entry name" value="neural cell adhesion molecule L1"/>
    <property type="match status" value="1"/>
</dbReference>
<evidence type="ECO:0000256" key="16">
    <source>
        <dbReference type="ARBA" id="ARBA00023136"/>
    </source>
</evidence>
<feature type="domain" description="Ig-like" evidence="26">
    <location>
        <begin position="338"/>
        <end position="424"/>
    </location>
</feature>
<keyword evidence="8" id="KW-0597">Phosphoprotein</keyword>
<dbReference type="InterPro" id="IPR003599">
    <property type="entry name" value="Ig_sub"/>
</dbReference>
<evidence type="ECO:0000256" key="2">
    <source>
        <dbReference type="ARBA" id="ARBA00004498"/>
    </source>
</evidence>
<evidence type="ECO:0000256" key="1">
    <source>
        <dbReference type="ARBA" id="ARBA00004251"/>
    </source>
</evidence>
<keyword evidence="12" id="KW-0221">Differentiation</keyword>
<evidence type="ECO:0000256" key="24">
    <source>
        <dbReference type="SAM" id="Phobius"/>
    </source>
</evidence>
<evidence type="ECO:0000256" key="5">
    <source>
        <dbReference type="ARBA" id="ARBA00022475"/>
    </source>
</evidence>
<dbReference type="AlphaFoldDB" id="A0A8C4L132"/>
<evidence type="ECO:0000256" key="4">
    <source>
        <dbReference type="ARBA" id="ARBA00022473"/>
    </source>
</evidence>
<feature type="compositionally biased region" description="Basic and acidic residues" evidence="23">
    <location>
        <begin position="1103"/>
        <end position="1121"/>
    </location>
</feature>
<evidence type="ECO:0000256" key="14">
    <source>
        <dbReference type="ARBA" id="ARBA00022902"/>
    </source>
</evidence>
<dbReference type="CDD" id="cd00063">
    <property type="entry name" value="FN3"/>
    <property type="match status" value="4"/>
</dbReference>
<evidence type="ECO:0000256" key="18">
    <source>
        <dbReference type="ARBA" id="ARBA00023180"/>
    </source>
</evidence>
<dbReference type="CDD" id="cd05845">
    <property type="entry name" value="IgI_2_L1-CAM_like"/>
    <property type="match status" value="1"/>
</dbReference>
<dbReference type="InterPro" id="IPR036179">
    <property type="entry name" value="Ig-like_dom_sf"/>
</dbReference>
<keyword evidence="10 25" id="KW-0732">Signal</keyword>
<dbReference type="PANTHER" id="PTHR44170:SF45">
    <property type="entry name" value="NEURAL CELL ADHESION MOLECULE L1-LIKE PROTEIN ISOFORM X1"/>
    <property type="match status" value="1"/>
</dbReference>
<keyword evidence="17" id="KW-1015">Disulfide bond</keyword>
<dbReference type="InterPro" id="IPR003961">
    <property type="entry name" value="FN3_dom"/>
</dbReference>
<evidence type="ECO:0000313" key="28">
    <source>
        <dbReference type="Ensembl" id="ENSEASP00005004636.1"/>
    </source>
</evidence>
<feature type="domain" description="Ig-like" evidence="26">
    <location>
        <begin position="430"/>
        <end position="517"/>
    </location>
</feature>
<dbReference type="SUPFAM" id="SSF49265">
    <property type="entry name" value="Fibronectin type III"/>
    <property type="match status" value="2"/>
</dbReference>
<dbReference type="CDD" id="cd05731">
    <property type="entry name" value="Ig3_L1-CAM_like"/>
    <property type="match status" value="1"/>
</dbReference>
<dbReference type="FunFam" id="2.60.40.10:FF:000057">
    <property type="entry name" value="neural cell adhesion molecule L1"/>
    <property type="match status" value="1"/>
</dbReference>
<evidence type="ECO:0000256" key="11">
    <source>
        <dbReference type="ARBA" id="ARBA00022737"/>
    </source>
</evidence>
<dbReference type="InterPro" id="IPR026966">
    <property type="entry name" value="Neurofascin/L1/NrCAM_C"/>
</dbReference>
<feature type="compositionally biased region" description="Polar residues" evidence="23">
    <location>
        <begin position="1138"/>
        <end position="1150"/>
    </location>
</feature>
<keyword evidence="15 24" id="KW-1133">Transmembrane helix</keyword>
<name>A0A8C4L132_EQUAS</name>
<keyword evidence="19" id="KW-0393">Immunoglobulin domain</keyword>
<dbReference type="Pfam" id="PF07679">
    <property type="entry name" value="I-set"/>
    <property type="match status" value="3"/>
</dbReference>
<evidence type="ECO:0000256" key="17">
    <source>
        <dbReference type="ARBA" id="ARBA00023157"/>
    </source>
</evidence>
<dbReference type="PROSITE" id="PS50853">
    <property type="entry name" value="FN3"/>
    <property type="match status" value="3"/>
</dbReference>
<keyword evidence="16 24" id="KW-0472">Membrane</keyword>
<keyword evidence="14" id="KW-0524">Neurogenesis</keyword>
<sequence length="1197" mass="133998">MEMLLNGRGLIISLIFFLLKFSTAIEIPLSVQQVPTIIKQSKVQVAFPFDEYFQIECEAKGNPEPTFTWTKDDKPFNLSDPRIIVSNNSGTFKIPNEGHISHFQGKYRCFASNKLGVAVSEEIEFIVPNVPKFPKEKIEPLEVEEGDAIVLPCNPPKGLPPLHIYWMNIELEHIEQDERVYMSQKGDLYFANVEEKDSRNDYCCFAAFPRLRTIVQKMPMKLTVNSFFVFCFIANSIKQRKPRLLLPPPESGGESSLTILKGETLLLECFAEGLPTPQVDWNKLGGDLPKGRETKENYGKTLKIENVSYQDKGIYRCTANNFLGSATHDFHITVEEPPHWTKKPQSGVYSTGSSGILLCEAEGEPEPTIKWRVNGSPIEKNPFAGDVVSSREISFTNLQPNHTAVYQCEASNAHGTILANANIDVVDVRPLIQTEDEENYATVVGYSAFLYCEFFSSPEAIVSWQKVEEAKPLEGRRYHIYENGTLQINKTTEEDAGSYSCWVENAKGKTAVTANLDIRSNFLLLLCMNSHVESTCDSYLKHSLKLSWSKDGEAFEINGTEDGRIIIDGANLTISNVTLEDKGIYSCSAQTALDSVADITQVTILDVPDPPENLHLSERQNRSVRLTWEAGDDHNSNISEYIVEFEGNKEEPGRWEELTRVQGKETTVLLSLAPYVRYQFRVIAVNEVGRSQPSQPSDHHETPPAAPDKNPQNIRVQASQPKEMIIKWEPLKSMEQNGPGLEYRVTWKPQGAPVEWEEETVTNHTLRVMTPTVYAPYDVQVQAVNHLGSGPEPQSVVLYSGEDYPDTAPVIHGVDVINSTLVKVTWSSIPKERVHGHLKGYQINWWKTKSLLDGRTHPKEVNILRFSGQRSYGMVPSLDAFSEFHLTVLAYNSKGAGPESEPYTFQTPEGGERITMYYNIMPCISQAFTEGKTRVLLFMFISLVNDTYEVGELNDINITTPSQPSWHLRNLNAATKYKFYLRACTSKGCGKPITEESTTLGEGSKSIGKISEGVNLTQKIHPVEVFEPGAEHVVRLLTKNWVDNNSIFEDVIDTRGREYAGLYDDISTQGWFIGLMCAIALLTLILLTVCFVKRNKGGKYSVKEKEDLHPDPEVQSVKDETFGEYSDSDEKPLKGSLRSLNRDMQATESADSLVEYGEGDHGLFNEDGSFIGAYTGSKEKGSVESNGSSTATFPLRA</sequence>
<dbReference type="PANTHER" id="PTHR44170">
    <property type="entry name" value="PROTEIN SIDEKICK"/>
    <property type="match status" value="1"/>
</dbReference>
<reference evidence="28" key="1">
    <citation type="submission" date="2023-03" db="UniProtKB">
        <authorList>
            <consortium name="Ensembl"/>
        </authorList>
    </citation>
    <scope>IDENTIFICATION</scope>
</reference>
<comment type="similarity">
    <text evidence="3">Belongs to the immunoglobulin superfamily. L1/neurofascin/NgCAM family.</text>
</comment>
<comment type="subcellular location">
    <subcellularLocation>
        <location evidence="1">Cell membrane</location>
        <topology evidence="1">Single-pass type I membrane protein</topology>
    </subcellularLocation>
    <subcellularLocation>
        <location evidence="2">Secreted</location>
        <location evidence="2">Extracellular space</location>
        <location evidence="2">Extracellular matrix</location>
    </subcellularLocation>
</comment>
<keyword evidence="6" id="KW-0964">Secreted</keyword>
<keyword evidence="5" id="KW-1003">Cell membrane</keyword>
<evidence type="ECO:0000256" key="7">
    <source>
        <dbReference type="ARBA" id="ARBA00022530"/>
    </source>
</evidence>
<dbReference type="FunFam" id="2.60.40.10:FF:000005">
    <property type="entry name" value="Neuronal cell adhesion molecule"/>
    <property type="match status" value="1"/>
</dbReference>
<feature type="compositionally biased region" description="Polar residues" evidence="23">
    <location>
        <begin position="1183"/>
        <end position="1197"/>
    </location>
</feature>
<dbReference type="Ensembl" id="ENSEAST00005005085.1">
    <property type="protein sequence ID" value="ENSEASP00005004636.1"/>
    <property type="gene ID" value="ENSEASG00005002560.1"/>
</dbReference>
<evidence type="ECO:0000259" key="26">
    <source>
        <dbReference type="PROSITE" id="PS50835"/>
    </source>
</evidence>
<evidence type="ECO:0000256" key="15">
    <source>
        <dbReference type="ARBA" id="ARBA00022989"/>
    </source>
</evidence>